<keyword evidence="1" id="KW-0732">Signal</keyword>
<organism evidence="3 4">
    <name type="scientific">Basidiobolus ranarum</name>
    <dbReference type="NCBI Taxonomy" id="34480"/>
    <lineage>
        <taxon>Eukaryota</taxon>
        <taxon>Fungi</taxon>
        <taxon>Fungi incertae sedis</taxon>
        <taxon>Zoopagomycota</taxon>
        <taxon>Entomophthoromycotina</taxon>
        <taxon>Basidiobolomycetes</taxon>
        <taxon>Basidiobolales</taxon>
        <taxon>Basidiobolaceae</taxon>
        <taxon>Basidiobolus</taxon>
    </lineage>
</organism>
<dbReference type="Proteomes" id="UP001479436">
    <property type="component" value="Unassembled WGS sequence"/>
</dbReference>
<evidence type="ECO:0000313" key="3">
    <source>
        <dbReference type="EMBL" id="KAK9763651.1"/>
    </source>
</evidence>
<feature type="domain" description="Peptidase C51" evidence="2">
    <location>
        <begin position="22"/>
        <end position="149"/>
    </location>
</feature>
<dbReference type="SUPFAM" id="SSF54001">
    <property type="entry name" value="Cysteine proteinases"/>
    <property type="match status" value="1"/>
</dbReference>
<dbReference type="InterPro" id="IPR038765">
    <property type="entry name" value="Papain-like_cys_pep_sf"/>
</dbReference>
<evidence type="ECO:0000256" key="1">
    <source>
        <dbReference type="SAM" id="SignalP"/>
    </source>
</evidence>
<dbReference type="PROSITE" id="PS50911">
    <property type="entry name" value="CHAP"/>
    <property type="match status" value="1"/>
</dbReference>
<comment type="caution">
    <text evidence="3">The sequence shown here is derived from an EMBL/GenBank/DDBJ whole genome shotgun (WGS) entry which is preliminary data.</text>
</comment>
<reference evidence="3 4" key="1">
    <citation type="submission" date="2023-04" db="EMBL/GenBank/DDBJ databases">
        <title>Genome of Basidiobolus ranarum AG-B5.</title>
        <authorList>
            <person name="Stajich J.E."/>
            <person name="Carter-House D."/>
            <person name="Gryganskyi A."/>
        </authorList>
    </citation>
    <scope>NUCLEOTIDE SEQUENCE [LARGE SCALE GENOMIC DNA]</scope>
    <source>
        <strain evidence="3 4">AG-B5</strain>
    </source>
</reference>
<gene>
    <name evidence="3" type="ORF">K7432_009472</name>
</gene>
<name>A0ABR2WQ88_9FUNG</name>
<evidence type="ECO:0000259" key="2">
    <source>
        <dbReference type="PROSITE" id="PS50911"/>
    </source>
</evidence>
<dbReference type="Gene3D" id="3.90.1720.10">
    <property type="entry name" value="endopeptidase domain like (from Nostoc punctiforme)"/>
    <property type="match status" value="1"/>
</dbReference>
<protein>
    <recommendedName>
        <fullName evidence="2">Peptidase C51 domain-containing protein</fullName>
    </recommendedName>
</protein>
<sequence>MALLNIQLLIFVLSLLASFVNPLPFGFKSHLEAREYSLEFRFGNGQCTDWADARYYQLTGYHTEWAGNAEAWANNARRYPGWEISNEPRVPSIIVLPSYTQGTGSQGHVAIVEKINGDGTVYTSNFNFNKGPHVKTFADFNINGAQFIYHD</sequence>
<feature type="chain" id="PRO_5047482978" description="Peptidase C51 domain-containing protein" evidence="1">
    <location>
        <begin position="23"/>
        <end position="151"/>
    </location>
</feature>
<feature type="signal peptide" evidence="1">
    <location>
        <begin position="1"/>
        <end position="22"/>
    </location>
</feature>
<keyword evidence="4" id="KW-1185">Reference proteome</keyword>
<accession>A0ABR2WQ88</accession>
<dbReference type="Pfam" id="PF05257">
    <property type="entry name" value="CHAP"/>
    <property type="match status" value="1"/>
</dbReference>
<proteinExistence type="predicted"/>
<dbReference type="EMBL" id="JASJQH010000587">
    <property type="protein sequence ID" value="KAK9763651.1"/>
    <property type="molecule type" value="Genomic_DNA"/>
</dbReference>
<dbReference type="InterPro" id="IPR007921">
    <property type="entry name" value="CHAP_dom"/>
</dbReference>
<evidence type="ECO:0000313" key="4">
    <source>
        <dbReference type="Proteomes" id="UP001479436"/>
    </source>
</evidence>